<protein>
    <submittedName>
        <fullName evidence="2">Uncharacterized protein</fullName>
    </submittedName>
</protein>
<sequence length="131" mass="14494">MGYGRSADEFLSCLRHPDIRLNASARPTGLRRSPRSHEQSTSPSRQFQQLERGLSGLKYAKSSSFHQLTTTPISHTALGGRNSVASSPSRRPECQRDTQIPEPIPHHHVPRLGSGDDFPCDFAIIAIKHAK</sequence>
<feature type="region of interest" description="Disordered" evidence="1">
    <location>
        <begin position="16"/>
        <end position="48"/>
    </location>
</feature>
<evidence type="ECO:0000313" key="2">
    <source>
        <dbReference type="EMBL" id="KAF5335660.1"/>
    </source>
</evidence>
<dbReference type="Proteomes" id="UP000541558">
    <property type="component" value="Unassembled WGS sequence"/>
</dbReference>
<reference evidence="2 3" key="1">
    <citation type="journal article" date="2020" name="ISME J.">
        <title>Uncovering the hidden diversity of litter-decomposition mechanisms in mushroom-forming fungi.</title>
        <authorList>
            <person name="Floudas D."/>
            <person name="Bentzer J."/>
            <person name="Ahren D."/>
            <person name="Johansson T."/>
            <person name="Persson P."/>
            <person name="Tunlid A."/>
        </authorList>
    </citation>
    <scope>NUCLEOTIDE SEQUENCE [LARGE SCALE GENOMIC DNA]</scope>
    <source>
        <strain evidence="2 3">CBS 175.51</strain>
    </source>
</reference>
<proteinExistence type="predicted"/>
<dbReference type="AlphaFoldDB" id="A0A8H5C5U3"/>
<accession>A0A8H5C5U3</accession>
<gene>
    <name evidence="2" type="ORF">D9611_009671</name>
</gene>
<feature type="region of interest" description="Disordered" evidence="1">
    <location>
        <begin position="68"/>
        <end position="113"/>
    </location>
</feature>
<name>A0A8H5C5U3_9AGAR</name>
<organism evidence="2 3">
    <name type="scientific">Ephemerocybe angulata</name>
    <dbReference type="NCBI Taxonomy" id="980116"/>
    <lineage>
        <taxon>Eukaryota</taxon>
        <taxon>Fungi</taxon>
        <taxon>Dikarya</taxon>
        <taxon>Basidiomycota</taxon>
        <taxon>Agaricomycotina</taxon>
        <taxon>Agaricomycetes</taxon>
        <taxon>Agaricomycetidae</taxon>
        <taxon>Agaricales</taxon>
        <taxon>Agaricineae</taxon>
        <taxon>Psathyrellaceae</taxon>
        <taxon>Ephemerocybe</taxon>
    </lineage>
</organism>
<evidence type="ECO:0000313" key="3">
    <source>
        <dbReference type="Proteomes" id="UP000541558"/>
    </source>
</evidence>
<feature type="compositionally biased region" description="Polar residues" evidence="1">
    <location>
        <begin position="39"/>
        <end position="48"/>
    </location>
</feature>
<comment type="caution">
    <text evidence="2">The sequence shown here is derived from an EMBL/GenBank/DDBJ whole genome shotgun (WGS) entry which is preliminary data.</text>
</comment>
<dbReference type="EMBL" id="JAACJK010000060">
    <property type="protein sequence ID" value="KAF5335660.1"/>
    <property type="molecule type" value="Genomic_DNA"/>
</dbReference>
<evidence type="ECO:0000256" key="1">
    <source>
        <dbReference type="SAM" id="MobiDB-lite"/>
    </source>
</evidence>
<keyword evidence="3" id="KW-1185">Reference proteome</keyword>